<sequence length="145" mass="16518">MNVVARQQRQRQQTLHRGRQIATHHNRQPVDFAGKRQRHTLELLVVLKFHGIQPGKLNRDRSRASDAGSGVVIGDIHLAHITPRNHVALRRTPVTRHDNTAGVFQRDNGGAVRQLRIAACEWRTAADACRQQLRRLAAQEVSERR</sequence>
<evidence type="ECO:0000256" key="1">
    <source>
        <dbReference type="SAM" id="MobiDB-lite"/>
    </source>
</evidence>
<name>A0A654TT43_MYCTX</name>
<accession>A0A654TT43</accession>
<evidence type="ECO:0000313" key="3">
    <source>
        <dbReference type="EMBL" id="CFE76501.1"/>
    </source>
</evidence>
<organism evidence="3 4">
    <name type="scientific">Mycobacterium tuberculosis</name>
    <dbReference type="NCBI Taxonomy" id="1773"/>
    <lineage>
        <taxon>Bacteria</taxon>
        <taxon>Bacillati</taxon>
        <taxon>Actinomycetota</taxon>
        <taxon>Actinomycetes</taxon>
        <taxon>Mycobacteriales</taxon>
        <taxon>Mycobacteriaceae</taxon>
        <taxon>Mycobacterium</taxon>
        <taxon>Mycobacterium tuberculosis complex</taxon>
    </lineage>
</organism>
<protein>
    <submittedName>
        <fullName evidence="3">Uncharacterized protein</fullName>
    </submittedName>
</protein>
<reference evidence="4 5" key="1">
    <citation type="submission" date="2015-03" db="EMBL/GenBank/DDBJ databases">
        <authorList>
            <consortium name="Pathogen Informatics"/>
        </authorList>
    </citation>
    <scope>NUCLEOTIDE SEQUENCE [LARGE SCALE GENOMIC DNA]</scope>
    <source>
        <strain evidence="2 5">G09901357</strain>
        <strain evidence="3 4">H09601792</strain>
    </source>
</reference>
<feature type="region of interest" description="Disordered" evidence="1">
    <location>
        <begin position="1"/>
        <end position="25"/>
    </location>
</feature>
<dbReference type="EMBL" id="CFOE01000528">
    <property type="protein sequence ID" value="CFE42675.1"/>
    <property type="molecule type" value="Genomic_DNA"/>
</dbReference>
<gene>
    <name evidence="2" type="ORF">ERS007681_03229</name>
    <name evidence="3" type="ORF">ERS007688_03985</name>
</gene>
<feature type="compositionally biased region" description="Basic residues" evidence="1">
    <location>
        <begin position="14"/>
        <end position="25"/>
    </location>
</feature>
<dbReference type="EMBL" id="CFOH01001010">
    <property type="protein sequence ID" value="CFE76501.1"/>
    <property type="molecule type" value="Genomic_DNA"/>
</dbReference>
<evidence type="ECO:0000313" key="5">
    <source>
        <dbReference type="Proteomes" id="UP000048289"/>
    </source>
</evidence>
<proteinExistence type="predicted"/>
<dbReference type="Proteomes" id="UP000048289">
    <property type="component" value="Unassembled WGS sequence"/>
</dbReference>
<dbReference type="AlphaFoldDB" id="A0A654TT43"/>
<evidence type="ECO:0000313" key="2">
    <source>
        <dbReference type="EMBL" id="CFE42675.1"/>
    </source>
</evidence>
<evidence type="ECO:0000313" key="4">
    <source>
        <dbReference type="Proteomes" id="UP000046947"/>
    </source>
</evidence>
<feature type="compositionally biased region" description="Low complexity" evidence="1">
    <location>
        <begin position="1"/>
        <end position="13"/>
    </location>
</feature>
<dbReference type="Proteomes" id="UP000046947">
    <property type="component" value="Unassembled WGS sequence"/>
</dbReference>